<reference evidence="1 2" key="1">
    <citation type="journal article" date="2019" name="bioRxiv">
        <title>Bacteria contribute to plant secondary compound degradation in a generalist herbivore system.</title>
        <authorList>
            <person name="Francoeur C.B."/>
            <person name="Khadempour L."/>
            <person name="Moreira-Soto R.D."/>
            <person name="Gotting K."/>
            <person name="Book A.J."/>
            <person name="Pinto-Tomas A.A."/>
            <person name="Keefover-Ring K."/>
            <person name="Currie C.R."/>
        </authorList>
    </citation>
    <scope>NUCLEOTIDE SEQUENCE [LARGE SCALE GENOMIC DNA]</scope>
    <source>
        <strain evidence="1">Al-1710</strain>
    </source>
</reference>
<dbReference type="InterPro" id="IPR029045">
    <property type="entry name" value="ClpP/crotonase-like_dom_sf"/>
</dbReference>
<proteinExistence type="predicted"/>
<name>A0ABX0RUN3_9GAMM</name>
<organism evidence="1 2">
    <name type="scientific">Candidatus Pantoea communis</name>
    <dbReference type="NCBI Taxonomy" id="2608354"/>
    <lineage>
        <taxon>Bacteria</taxon>
        <taxon>Pseudomonadati</taxon>
        <taxon>Pseudomonadota</taxon>
        <taxon>Gammaproteobacteria</taxon>
        <taxon>Enterobacterales</taxon>
        <taxon>Erwiniaceae</taxon>
        <taxon>Pantoea</taxon>
    </lineage>
</organism>
<dbReference type="Gene3D" id="3.90.226.10">
    <property type="entry name" value="2-enoyl-CoA Hydratase, Chain A, domain 1"/>
    <property type="match status" value="1"/>
</dbReference>
<comment type="caution">
    <text evidence="1">The sequence shown here is derived from an EMBL/GenBank/DDBJ whole genome shotgun (WGS) entry which is preliminary data.</text>
</comment>
<dbReference type="RefSeq" id="WP_166935735.1">
    <property type="nucleotide sequence ID" value="NZ_VWXC01000020.1"/>
</dbReference>
<dbReference type="Proteomes" id="UP001515780">
    <property type="component" value="Unassembled WGS sequence"/>
</dbReference>
<accession>A0ABX0RUN3</accession>
<gene>
    <name evidence="1" type="ORF">F3J37_21750</name>
</gene>
<keyword evidence="2" id="KW-1185">Reference proteome</keyword>
<protein>
    <submittedName>
        <fullName evidence="1">Uncharacterized protein</fullName>
    </submittedName>
</protein>
<dbReference type="SUPFAM" id="SSF52096">
    <property type="entry name" value="ClpP/crotonase"/>
    <property type="match status" value="1"/>
</dbReference>
<evidence type="ECO:0000313" key="1">
    <source>
        <dbReference type="EMBL" id="NIG21300.1"/>
    </source>
</evidence>
<sequence>MKQGQLRTFFESSSSVITSLAMFFLIFNSSPCVAYEEIDLPDASVLSDPPDIYIKGGIIYYNGKITDTSYSEFLRLAKKSPINTVSINSIGGDARNALAIGDYIYKNGISVDVRSVCASACANYIFPAGKKKYLGNDSYLLWHGGINGPEREIKISGSITKSDFFSLREIKELQKDDVEFYRRIGVGNKLSFCPQLNSDYRYRFPEKWFSYTPADMKKFGITNIHYANSSSQWVISMRKKHVIFATYCN</sequence>
<dbReference type="EMBL" id="VWXC01000020">
    <property type="protein sequence ID" value="NIG21300.1"/>
    <property type="molecule type" value="Genomic_DNA"/>
</dbReference>
<evidence type="ECO:0000313" key="2">
    <source>
        <dbReference type="Proteomes" id="UP001515780"/>
    </source>
</evidence>